<name>A0A2Z3H8F3_9BACT</name>
<dbReference type="KEGG" id="gog:C1280_24235"/>
<protein>
    <submittedName>
        <fullName evidence="1">Uncharacterized protein</fullName>
    </submittedName>
</protein>
<accession>A0A2Z3H8F3</accession>
<keyword evidence="2" id="KW-1185">Reference proteome</keyword>
<reference evidence="1 2" key="1">
    <citation type="submission" date="2018-01" db="EMBL/GenBank/DDBJ databases">
        <title>G. obscuriglobus.</title>
        <authorList>
            <person name="Franke J."/>
            <person name="Blomberg W."/>
            <person name="Selmecki A."/>
        </authorList>
    </citation>
    <scope>NUCLEOTIDE SEQUENCE [LARGE SCALE GENOMIC DNA]</scope>
    <source>
        <strain evidence="1 2">DSM 5831</strain>
    </source>
</reference>
<dbReference type="EMBL" id="CP025958">
    <property type="protein sequence ID" value="AWM39807.1"/>
    <property type="molecule type" value="Genomic_DNA"/>
</dbReference>
<dbReference type="Proteomes" id="UP000245802">
    <property type="component" value="Chromosome"/>
</dbReference>
<sequence length="77" mass="8492">MYFDGRTRIVTPLERFSPCTLEAWVWPEEYTTTGTQAVSGDRRPAHDGRDREYAGDCAGLRHPDVHAGTLTGKAAGL</sequence>
<gene>
    <name evidence="1" type="ORF">C1280_24235</name>
</gene>
<evidence type="ECO:0000313" key="2">
    <source>
        <dbReference type="Proteomes" id="UP000245802"/>
    </source>
</evidence>
<evidence type="ECO:0000313" key="1">
    <source>
        <dbReference type="EMBL" id="AWM39807.1"/>
    </source>
</evidence>
<proteinExistence type="predicted"/>
<organism evidence="1 2">
    <name type="scientific">Gemmata obscuriglobus</name>
    <dbReference type="NCBI Taxonomy" id="114"/>
    <lineage>
        <taxon>Bacteria</taxon>
        <taxon>Pseudomonadati</taxon>
        <taxon>Planctomycetota</taxon>
        <taxon>Planctomycetia</taxon>
        <taxon>Gemmatales</taxon>
        <taxon>Gemmataceae</taxon>
        <taxon>Gemmata</taxon>
    </lineage>
</organism>
<dbReference type="AlphaFoldDB" id="A0A2Z3H8F3"/>